<reference evidence="4" key="1">
    <citation type="journal article" date="2015" name="MBio">
        <title>Genome-Resolved Metagenomic Analysis Reveals Roles for Candidate Phyla and Other Microbial Community Members in Biogeochemical Transformations in Oil Reservoirs.</title>
        <authorList>
            <person name="Hu P."/>
            <person name="Tom L."/>
            <person name="Singh A."/>
            <person name="Thomas B.C."/>
            <person name="Baker B.J."/>
            <person name="Piceno Y.M."/>
            <person name="Andersen G.L."/>
            <person name="Banfield J.F."/>
        </authorList>
    </citation>
    <scope>NUCLEOTIDE SEQUENCE [LARGE SCALE GENOMIC DNA]</scope>
</reference>
<dbReference type="Proteomes" id="UP000053904">
    <property type="component" value="Unassembled WGS sequence"/>
</dbReference>
<protein>
    <recommendedName>
        <fullName evidence="2">Rubredoxin-like domain-containing protein</fullName>
    </recommendedName>
</protein>
<dbReference type="InterPro" id="IPR048574">
    <property type="entry name" value="RUBY_RBDX"/>
</dbReference>
<dbReference type="SUPFAM" id="SSF57802">
    <property type="entry name" value="Rubredoxin-like"/>
    <property type="match status" value="1"/>
</dbReference>
<proteinExistence type="predicted"/>
<dbReference type="EMBL" id="LGGO01000225">
    <property type="protein sequence ID" value="KUK75997.1"/>
    <property type="molecule type" value="Genomic_DNA"/>
</dbReference>
<evidence type="ECO:0000313" key="4">
    <source>
        <dbReference type="Proteomes" id="UP000053904"/>
    </source>
</evidence>
<comment type="caution">
    <text evidence="3">The sequence shown here is derived from an EMBL/GenBank/DDBJ whole genome shotgun (WGS) entry which is preliminary data.</text>
</comment>
<organism evidence="3 4">
    <name type="scientific">candidate division WS6 bacterium 34_10</name>
    <dbReference type="NCBI Taxonomy" id="1641389"/>
    <lineage>
        <taxon>Bacteria</taxon>
        <taxon>Candidatus Dojkabacteria</taxon>
    </lineage>
</organism>
<name>A0A117LZG4_9BACT</name>
<sequence length="93" mass="10547">MDNILKNNERDPNQLQSNPENTSNSNSQNSPEEKSIAAQKLGYDLNQAAPEDLDTRWLRWKCLVCGYVYEGAVRLKVCPKCGNEDPDKFQDAD</sequence>
<evidence type="ECO:0000259" key="2">
    <source>
        <dbReference type="PROSITE" id="PS50903"/>
    </source>
</evidence>
<evidence type="ECO:0000256" key="1">
    <source>
        <dbReference type="SAM" id="MobiDB-lite"/>
    </source>
</evidence>
<feature type="domain" description="Rubredoxin-like" evidence="2">
    <location>
        <begin position="57"/>
        <end position="92"/>
    </location>
</feature>
<evidence type="ECO:0000313" key="3">
    <source>
        <dbReference type="EMBL" id="KUK75997.1"/>
    </source>
</evidence>
<feature type="region of interest" description="Disordered" evidence="1">
    <location>
        <begin position="1"/>
        <end position="35"/>
    </location>
</feature>
<dbReference type="InterPro" id="IPR024934">
    <property type="entry name" value="Rubredoxin-like_dom"/>
</dbReference>
<gene>
    <name evidence="3" type="ORF">XD93_1159</name>
</gene>
<dbReference type="PROSITE" id="PS50903">
    <property type="entry name" value="RUBREDOXIN_LIKE"/>
    <property type="match status" value="1"/>
</dbReference>
<dbReference type="Pfam" id="PF21349">
    <property type="entry name" value="RUBY_RBDX"/>
    <property type="match status" value="1"/>
</dbReference>
<accession>A0A117LZG4</accession>
<feature type="compositionally biased region" description="Polar residues" evidence="1">
    <location>
        <begin position="13"/>
        <end position="30"/>
    </location>
</feature>
<dbReference type="AlphaFoldDB" id="A0A117LZG4"/>
<dbReference type="Gene3D" id="2.20.28.10">
    <property type="match status" value="1"/>
</dbReference>
<dbReference type="GO" id="GO:0005506">
    <property type="term" value="F:iron ion binding"/>
    <property type="evidence" value="ECO:0007669"/>
    <property type="project" value="InterPro"/>
</dbReference>